<evidence type="ECO:0000313" key="3">
    <source>
        <dbReference type="Proteomes" id="UP001597090"/>
    </source>
</evidence>
<dbReference type="PROSITE" id="PS51819">
    <property type="entry name" value="VOC"/>
    <property type="match status" value="1"/>
</dbReference>
<name>A0ABW2YKI5_9GAMM</name>
<organism evidence="2 3">
    <name type="scientific">Lysobacter koreensis</name>
    <dbReference type="NCBI Taxonomy" id="266122"/>
    <lineage>
        <taxon>Bacteria</taxon>
        <taxon>Pseudomonadati</taxon>
        <taxon>Pseudomonadota</taxon>
        <taxon>Gammaproteobacteria</taxon>
        <taxon>Lysobacterales</taxon>
        <taxon>Lysobacteraceae</taxon>
        <taxon>Lysobacter</taxon>
    </lineage>
</organism>
<dbReference type="CDD" id="cd06587">
    <property type="entry name" value="VOC"/>
    <property type="match status" value="1"/>
</dbReference>
<dbReference type="RefSeq" id="WP_386811950.1">
    <property type="nucleotide sequence ID" value="NZ_JBHTIH010000003.1"/>
</dbReference>
<dbReference type="InterPro" id="IPR029068">
    <property type="entry name" value="Glyas_Bleomycin-R_OHBP_Dase"/>
</dbReference>
<dbReference type="InterPro" id="IPR041581">
    <property type="entry name" value="Glyoxalase_6"/>
</dbReference>
<dbReference type="SUPFAM" id="SSF54593">
    <property type="entry name" value="Glyoxalase/Bleomycin resistance protein/Dihydroxybiphenyl dioxygenase"/>
    <property type="match status" value="1"/>
</dbReference>
<proteinExistence type="predicted"/>
<reference evidence="3" key="1">
    <citation type="journal article" date="2019" name="Int. J. Syst. Evol. Microbiol.">
        <title>The Global Catalogue of Microorganisms (GCM) 10K type strain sequencing project: providing services to taxonomists for standard genome sequencing and annotation.</title>
        <authorList>
            <consortium name="The Broad Institute Genomics Platform"/>
            <consortium name="The Broad Institute Genome Sequencing Center for Infectious Disease"/>
            <person name="Wu L."/>
            <person name="Ma J."/>
        </authorList>
    </citation>
    <scope>NUCLEOTIDE SEQUENCE [LARGE SCALE GENOMIC DNA]</scope>
    <source>
        <strain evidence="3">CCUG 55491</strain>
    </source>
</reference>
<evidence type="ECO:0000313" key="2">
    <source>
        <dbReference type="EMBL" id="MFD0738924.1"/>
    </source>
</evidence>
<feature type="domain" description="VOC" evidence="1">
    <location>
        <begin position="6"/>
        <end position="127"/>
    </location>
</feature>
<dbReference type="PANTHER" id="PTHR35908:SF1">
    <property type="entry name" value="CONSERVED PROTEIN"/>
    <property type="match status" value="1"/>
</dbReference>
<gene>
    <name evidence="2" type="ORF">ACFQZQ_06480</name>
</gene>
<dbReference type="Pfam" id="PF18029">
    <property type="entry name" value="Glyoxalase_6"/>
    <property type="match status" value="1"/>
</dbReference>
<evidence type="ECO:0000259" key="1">
    <source>
        <dbReference type="PROSITE" id="PS51819"/>
    </source>
</evidence>
<dbReference type="Proteomes" id="UP001597090">
    <property type="component" value="Unassembled WGS sequence"/>
</dbReference>
<comment type="caution">
    <text evidence="2">The sequence shown here is derived from an EMBL/GenBank/DDBJ whole genome shotgun (WGS) entry which is preliminary data.</text>
</comment>
<dbReference type="EMBL" id="JBHTIH010000003">
    <property type="protein sequence ID" value="MFD0738924.1"/>
    <property type="molecule type" value="Genomic_DNA"/>
</dbReference>
<accession>A0ABW2YKI5</accession>
<dbReference type="InterPro" id="IPR037523">
    <property type="entry name" value="VOC_core"/>
</dbReference>
<dbReference type="Gene3D" id="3.10.180.10">
    <property type="entry name" value="2,3-Dihydroxybiphenyl 1,2-Dioxygenase, domain 1"/>
    <property type="match status" value="1"/>
</dbReference>
<keyword evidence="3" id="KW-1185">Reference proteome</keyword>
<dbReference type="PANTHER" id="PTHR35908">
    <property type="entry name" value="HYPOTHETICAL FUSION PROTEIN"/>
    <property type="match status" value="1"/>
</dbReference>
<sequence length="127" mass="13795">MAHRSRLAGFIIDCQTGDLDSAAAFWSAALGLAVADPDSGGTGQYAQFGDAPGGLHVEVQKVDHASRVHLDIEADDVDAEAARLEALGAKKIGFVKRWWVMEAPTGQRFCVVAMRHDNRREPPNQWP</sequence>
<protein>
    <submittedName>
        <fullName evidence="2">VOC family protein</fullName>
    </submittedName>
</protein>